<dbReference type="RefSeq" id="WP_231998712.1">
    <property type="nucleotide sequence ID" value="NZ_AP019307.1"/>
</dbReference>
<dbReference type="InterPro" id="IPR025327">
    <property type="entry name" value="DUF4233"/>
</dbReference>
<reference evidence="2 3" key="1">
    <citation type="submission" date="2018-11" db="EMBL/GenBank/DDBJ databases">
        <title>Complete genome sequence of Nocardioides baekrokdamisoli strain KCTC 39748.</title>
        <authorList>
            <person name="Kang S.W."/>
            <person name="Lee K.C."/>
            <person name="Kim K.K."/>
            <person name="Kim J.S."/>
            <person name="Kim D.S."/>
            <person name="Ko S.H."/>
            <person name="Yang S.H."/>
            <person name="Shin Y.K."/>
            <person name="Lee J.S."/>
        </authorList>
    </citation>
    <scope>NUCLEOTIDE SEQUENCE [LARGE SCALE GENOMIC DNA]</scope>
    <source>
        <strain evidence="2 3">KCTC 39748</strain>
    </source>
</reference>
<dbReference type="Proteomes" id="UP000271573">
    <property type="component" value="Chromosome"/>
</dbReference>
<evidence type="ECO:0000313" key="2">
    <source>
        <dbReference type="EMBL" id="BBH18074.1"/>
    </source>
</evidence>
<protein>
    <recommendedName>
        <fullName evidence="4">DUF4233 domain-containing protein</fullName>
    </recommendedName>
</protein>
<evidence type="ECO:0000256" key="1">
    <source>
        <dbReference type="SAM" id="Phobius"/>
    </source>
</evidence>
<sequence>MTEMVEKSPRRPMASAILTLEAIVLGLTAPVLIRISHVSAGRAIPIALGLCVACILTAGLLKRPWAYALGWTIQIAAIALGFLVTTMFTLGIIFGVLWWGALALSNKIDREREAAYAAHDRATVDR</sequence>
<keyword evidence="1" id="KW-1133">Transmembrane helix</keyword>
<dbReference type="EMBL" id="AP019307">
    <property type="protein sequence ID" value="BBH18074.1"/>
    <property type="molecule type" value="Genomic_DNA"/>
</dbReference>
<keyword evidence="1" id="KW-0812">Transmembrane</keyword>
<dbReference type="Pfam" id="PF14017">
    <property type="entry name" value="DUF4233"/>
    <property type="match status" value="1"/>
</dbReference>
<proteinExistence type="predicted"/>
<name>A0A3G9J3R7_9ACTN</name>
<feature type="transmembrane region" description="Helical" evidence="1">
    <location>
        <begin position="40"/>
        <end position="61"/>
    </location>
</feature>
<evidence type="ECO:0008006" key="4">
    <source>
        <dbReference type="Google" id="ProtNLM"/>
    </source>
</evidence>
<dbReference type="AlphaFoldDB" id="A0A3G9J3R7"/>
<gene>
    <name evidence="2" type="ORF">Back2_23610</name>
</gene>
<keyword evidence="3" id="KW-1185">Reference proteome</keyword>
<evidence type="ECO:0000313" key="3">
    <source>
        <dbReference type="Proteomes" id="UP000271573"/>
    </source>
</evidence>
<accession>A0A3G9J3R7</accession>
<keyword evidence="1" id="KW-0472">Membrane</keyword>
<feature type="transmembrane region" description="Helical" evidence="1">
    <location>
        <begin position="73"/>
        <end position="102"/>
    </location>
</feature>
<organism evidence="2 3">
    <name type="scientific">Nocardioides baekrokdamisoli</name>
    <dbReference type="NCBI Taxonomy" id="1804624"/>
    <lineage>
        <taxon>Bacteria</taxon>
        <taxon>Bacillati</taxon>
        <taxon>Actinomycetota</taxon>
        <taxon>Actinomycetes</taxon>
        <taxon>Propionibacteriales</taxon>
        <taxon>Nocardioidaceae</taxon>
        <taxon>Nocardioides</taxon>
    </lineage>
</organism>
<feature type="transmembrane region" description="Helical" evidence="1">
    <location>
        <begin position="12"/>
        <end position="33"/>
    </location>
</feature>
<dbReference type="KEGG" id="nbe:Back2_23610"/>